<keyword evidence="2" id="KW-1185">Reference proteome</keyword>
<evidence type="ECO:0000313" key="2">
    <source>
        <dbReference type="Proteomes" id="UP000245790"/>
    </source>
</evidence>
<gene>
    <name evidence="1" type="ORF">C8D97_1262</name>
</gene>
<dbReference type="RefSeq" id="WP_109765178.1">
    <property type="nucleotide sequence ID" value="NZ_QGGU01000026.1"/>
</dbReference>
<dbReference type="AlphaFoldDB" id="A0A316F620"/>
<protein>
    <submittedName>
        <fullName evidence="1">Uncharacterized protein</fullName>
    </submittedName>
</protein>
<comment type="caution">
    <text evidence="1">The sequence shown here is derived from an EMBL/GenBank/DDBJ whole genome shotgun (WGS) entry which is preliminary data.</text>
</comment>
<proteinExistence type="predicted"/>
<organism evidence="1 2">
    <name type="scientific">Pleionea mediterranea</name>
    <dbReference type="NCBI Taxonomy" id="523701"/>
    <lineage>
        <taxon>Bacteria</taxon>
        <taxon>Pseudomonadati</taxon>
        <taxon>Pseudomonadota</taxon>
        <taxon>Gammaproteobacteria</taxon>
        <taxon>Oceanospirillales</taxon>
        <taxon>Pleioneaceae</taxon>
        <taxon>Pleionea</taxon>
    </lineage>
</organism>
<sequence>MSEQSREKWSSLNKKLKKLIFLKLDIYGNVLKDYYLNGDISKIRNAEGLPSKLLFEYWLGSNHSEEHLKELYQEYLSSTVLSKDLQTTVHNFEKYSQFARYVDKSRKDTISPDGSAFFSGLEEKLCRVLLPQSLDDSTWVIGNRKPGRKSAMRTFEIIMSQLIELIYTNKENLIEHNILFNRMKYFESVLREGYYLIPNIWGYFVRRVYSILENKQEFHTLQVKLAENIENIFSQDDLPEKIKIDIQKARDGEWDD</sequence>
<name>A0A316F620_9GAMM</name>
<dbReference type="Proteomes" id="UP000245790">
    <property type="component" value="Unassembled WGS sequence"/>
</dbReference>
<reference evidence="1 2" key="1">
    <citation type="submission" date="2018-05" db="EMBL/GenBank/DDBJ databases">
        <title>Genomic Encyclopedia of Type Strains, Phase IV (KMG-IV): sequencing the most valuable type-strain genomes for metagenomic binning, comparative biology and taxonomic classification.</title>
        <authorList>
            <person name="Goeker M."/>
        </authorList>
    </citation>
    <scope>NUCLEOTIDE SEQUENCE [LARGE SCALE GENOMIC DNA]</scope>
    <source>
        <strain evidence="1 2">DSM 25350</strain>
    </source>
</reference>
<evidence type="ECO:0000313" key="1">
    <source>
        <dbReference type="EMBL" id="PWK40565.1"/>
    </source>
</evidence>
<dbReference type="EMBL" id="QGGU01000026">
    <property type="protein sequence ID" value="PWK40565.1"/>
    <property type="molecule type" value="Genomic_DNA"/>
</dbReference>
<accession>A0A316F620</accession>